<keyword evidence="1" id="KW-0479">Metal-binding</keyword>
<keyword evidence="1" id="KW-0482">Metalloprotease</keyword>
<dbReference type="Gene3D" id="1.10.1370.30">
    <property type="match status" value="1"/>
</dbReference>
<keyword evidence="1" id="KW-0645">Protease</keyword>
<sequence>MDAYQALYGHFEELAALDHVRGILDWDRRVVMPAGGAEERARAQAAVARWRRARLADPRVGEWLEAVEPGSLAVEDRANLREMARLHRRAAAVPEGLTGALAEAAARAESAWAACRPAGDWAAFRPHLETVVERVREQAAALAETERVTRYGALLAGFQPGLTADRAEGLLGELEDFLPGLVARAEREGEAAPDPGGPFAADLQEDLARRVTGLLGYDFHHGRLDRAAHPFTGGAPADIRITTRFEERDFAPGLLAAVHEAGHALYEQHLPARWRHQPAGRARGMAVHEGQSLFMENQVGLHPGFLAQVDGMLAEARGADPDRRQGSGAALFRRLTRVAPGLIRVEADECTYPLHIRLRHLLEQRLVTGELAVADLPEAWEASMREHLGVAPEGDHGNGVMQDPHWAAGLFGYFPCYALGALIAAQLMEALRLDLPALDHQLAAGDLAPPRRWLAERVWARGSLEEFEALISDATGKPLDTGAFRRHLEARYLRGPG</sequence>
<dbReference type="EC" id="3.4.17.19" evidence="1"/>
<dbReference type="PIRSF" id="PIRSF006615">
    <property type="entry name" value="Zn_crbxpep_Taq"/>
    <property type="match status" value="1"/>
</dbReference>
<keyword evidence="3" id="KW-1185">Reference proteome</keyword>
<protein>
    <recommendedName>
        <fullName evidence="1">Metal-dependent carboxypeptidase</fullName>
        <ecNumber evidence="1">3.4.17.19</ecNumber>
    </recommendedName>
</protein>
<dbReference type="SUPFAM" id="SSF55486">
    <property type="entry name" value="Metalloproteases ('zincins'), catalytic domain"/>
    <property type="match status" value="1"/>
</dbReference>
<dbReference type="PANTHER" id="PTHR34217">
    <property type="entry name" value="METAL-DEPENDENT CARBOXYPEPTIDASE"/>
    <property type="match status" value="1"/>
</dbReference>
<keyword evidence="1 2" id="KW-0121">Carboxypeptidase</keyword>
<dbReference type="Pfam" id="PF02074">
    <property type="entry name" value="Peptidase_M32"/>
    <property type="match status" value="1"/>
</dbReference>
<keyword evidence="1" id="KW-0378">Hydrolase</keyword>
<evidence type="ECO:0000313" key="2">
    <source>
        <dbReference type="EMBL" id="MFA9460623.1"/>
    </source>
</evidence>
<comment type="caution">
    <text evidence="2">The sequence shown here is derived from an EMBL/GenBank/DDBJ whole genome shotgun (WGS) entry which is preliminary data.</text>
</comment>
<accession>A0ABV4TTQ7</accession>
<dbReference type="PRINTS" id="PR00998">
    <property type="entry name" value="CRBOXYPTASET"/>
</dbReference>
<dbReference type="InterPro" id="IPR001333">
    <property type="entry name" value="Peptidase_M32_Taq"/>
</dbReference>
<dbReference type="RefSeq" id="WP_373655404.1">
    <property type="nucleotide sequence ID" value="NZ_JBGUAW010000004.1"/>
</dbReference>
<comment type="catalytic activity">
    <reaction evidence="1">
        <text>Release of a C-terminal amino acid with broad specificity, except for -Pro.</text>
        <dbReference type="EC" id="3.4.17.19"/>
    </reaction>
</comment>
<dbReference type="PANTHER" id="PTHR34217:SF1">
    <property type="entry name" value="CARBOXYPEPTIDASE 1"/>
    <property type="match status" value="1"/>
</dbReference>
<proteinExistence type="inferred from homology"/>
<evidence type="ECO:0000313" key="3">
    <source>
        <dbReference type="Proteomes" id="UP001575181"/>
    </source>
</evidence>
<dbReference type="PROSITE" id="PS52034">
    <property type="entry name" value="PEPTIDASE_M32"/>
    <property type="match status" value="1"/>
</dbReference>
<evidence type="ECO:0000256" key="1">
    <source>
        <dbReference type="PIRNR" id="PIRNR006615"/>
    </source>
</evidence>
<name>A0ABV4TTQ7_9GAMM</name>
<dbReference type="EMBL" id="JBGUAW010000004">
    <property type="protein sequence ID" value="MFA9460623.1"/>
    <property type="molecule type" value="Genomic_DNA"/>
</dbReference>
<dbReference type="Proteomes" id="UP001575181">
    <property type="component" value="Unassembled WGS sequence"/>
</dbReference>
<gene>
    <name evidence="2" type="ORF">ACERLL_07265</name>
</gene>
<comment type="similarity">
    <text evidence="1">Belongs to the peptidase M32 family.</text>
</comment>
<reference evidence="2 3" key="1">
    <citation type="submission" date="2024-08" db="EMBL/GenBank/DDBJ databases">
        <title>Whole-genome sequencing of halo(alkali)philic microorganisms from hypersaline lakes.</title>
        <authorList>
            <person name="Sorokin D.Y."/>
            <person name="Merkel A.Y."/>
            <person name="Messina E."/>
            <person name="Yakimov M."/>
        </authorList>
    </citation>
    <scope>NUCLEOTIDE SEQUENCE [LARGE SCALE GENOMIC DNA]</scope>
    <source>
        <strain evidence="2 3">Cl-TMA</strain>
    </source>
</reference>
<dbReference type="CDD" id="cd06460">
    <property type="entry name" value="M32_Taq"/>
    <property type="match status" value="1"/>
</dbReference>
<comment type="function">
    <text evidence="1">Broad specificity carboxypetidase that releases amino acids sequentially from the C-terminus, including neutral, aromatic, polar and basic residues.</text>
</comment>
<dbReference type="GO" id="GO:0004180">
    <property type="term" value="F:carboxypeptidase activity"/>
    <property type="evidence" value="ECO:0007669"/>
    <property type="project" value="UniProtKB-KW"/>
</dbReference>
<organism evidence="2 3">
    <name type="scientific">Thiohalorhabdus methylotrophus</name>
    <dbReference type="NCBI Taxonomy" id="3242694"/>
    <lineage>
        <taxon>Bacteria</taxon>
        <taxon>Pseudomonadati</taxon>
        <taxon>Pseudomonadota</taxon>
        <taxon>Gammaproteobacteria</taxon>
        <taxon>Thiohalorhabdales</taxon>
        <taxon>Thiohalorhabdaceae</taxon>
        <taxon>Thiohalorhabdus</taxon>
    </lineage>
</organism>